<evidence type="ECO:0000259" key="1">
    <source>
        <dbReference type="Pfam" id="PF01863"/>
    </source>
</evidence>
<dbReference type="RefSeq" id="WP_342024059.1">
    <property type="nucleotide sequence ID" value="NZ_CP151657.1"/>
</dbReference>
<evidence type="ECO:0000313" key="3">
    <source>
        <dbReference type="Proteomes" id="UP001448858"/>
    </source>
</evidence>
<dbReference type="Gene3D" id="3.30.2010.10">
    <property type="entry name" value="Metalloproteases ('zincins'), catalytic domain"/>
    <property type="match status" value="1"/>
</dbReference>
<dbReference type="InterPro" id="IPR002725">
    <property type="entry name" value="YgjP-like_metallopeptidase"/>
</dbReference>
<organism evidence="2 3">
    <name type="scientific">Arthrobacter citreus</name>
    <dbReference type="NCBI Taxonomy" id="1670"/>
    <lineage>
        <taxon>Bacteria</taxon>
        <taxon>Bacillati</taxon>
        <taxon>Actinomycetota</taxon>
        <taxon>Actinomycetes</taxon>
        <taxon>Micrococcales</taxon>
        <taxon>Micrococcaceae</taxon>
        <taxon>Arthrobacter</taxon>
    </lineage>
</organism>
<proteinExistence type="predicted"/>
<dbReference type="CDD" id="cd07344">
    <property type="entry name" value="M48_yhfN_like"/>
    <property type="match status" value="1"/>
</dbReference>
<evidence type="ECO:0000313" key="2">
    <source>
        <dbReference type="EMBL" id="WZP16447.1"/>
    </source>
</evidence>
<dbReference type="Pfam" id="PF01863">
    <property type="entry name" value="YgjP-like"/>
    <property type="match status" value="1"/>
</dbReference>
<accession>A0ABZ2ZW63</accession>
<dbReference type="EMBL" id="CP151657">
    <property type="protein sequence ID" value="WZP16447.1"/>
    <property type="molecule type" value="Genomic_DNA"/>
</dbReference>
<dbReference type="PANTHER" id="PTHR30399:SF1">
    <property type="entry name" value="UTP PYROPHOSPHATASE"/>
    <property type="match status" value="1"/>
</dbReference>
<dbReference type="InterPro" id="IPR053136">
    <property type="entry name" value="UTP_pyrophosphatase-like"/>
</dbReference>
<dbReference type="Proteomes" id="UP001448858">
    <property type="component" value="Chromosome"/>
</dbReference>
<protein>
    <submittedName>
        <fullName evidence="2">M48 family metallopeptidase</fullName>
    </submittedName>
</protein>
<dbReference type="PANTHER" id="PTHR30399">
    <property type="entry name" value="UNCHARACTERIZED PROTEIN YGJP"/>
    <property type="match status" value="1"/>
</dbReference>
<name>A0ABZ2ZW63_9MICC</name>
<keyword evidence="3" id="KW-1185">Reference proteome</keyword>
<reference evidence="2 3" key="1">
    <citation type="submission" date="2024-04" db="EMBL/GenBank/DDBJ databases">
        <title>Arthrobacter sp. from Plains bison fecal sample.</title>
        <authorList>
            <person name="Ruzzini A."/>
        </authorList>
    </citation>
    <scope>NUCLEOTIDE SEQUENCE [LARGE SCALE GENOMIC DNA]</scope>
    <source>
        <strain evidence="2 3">EINP1</strain>
    </source>
</reference>
<gene>
    <name evidence="2" type="ORF">AAE021_02320</name>
</gene>
<sequence length="226" mass="24418">MPSGQTRPAKHRLQPAVPAASVSAASSAARAEVPLVTSTGIPIEVRRSAKRRRTVNAAFRDGKAVISIPGHFTKVQEAEWVRRMVTRLEQRTAAAPPAGPGAAADQLADRAAELSRRYLRGAAQPVSVRWVGNQNSRWGSATPARGTIRLSDKLQGMPAWVQDYVLLHELAHLIEASHSAAFWRLLESYPHTETAKAYLQGAAFASSRGLEGNMQEDQGAEEPGDL</sequence>
<feature type="domain" description="YgjP-like metallopeptidase" evidence="1">
    <location>
        <begin position="107"/>
        <end position="200"/>
    </location>
</feature>